<keyword evidence="2" id="KW-0813">Transport</keyword>
<protein>
    <submittedName>
        <fullName evidence="10">Small multidrug resistance pump</fullName>
    </submittedName>
</protein>
<evidence type="ECO:0000256" key="8">
    <source>
        <dbReference type="RuleBase" id="RU003942"/>
    </source>
</evidence>
<proteinExistence type="inferred from homology"/>
<dbReference type="AlphaFoldDB" id="A0A1M6PPK3"/>
<dbReference type="Pfam" id="PF00893">
    <property type="entry name" value="Multi_Drug_Res"/>
    <property type="match status" value="1"/>
</dbReference>
<dbReference type="InterPro" id="IPR000390">
    <property type="entry name" value="Small_drug/metabolite_transptr"/>
</dbReference>
<dbReference type="SUPFAM" id="SSF103481">
    <property type="entry name" value="Multidrug resistance efflux transporter EmrE"/>
    <property type="match status" value="1"/>
</dbReference>
<dbReference type="FunCoup" id="A0A1M6PPK3">
    <property type="interactions" value="80"/>
</dbReference>
<dbReference type="GO" id="GO:0015297">
    <property type="term" value="F:antiporter activity"/>
    <property type="evidence" value="ECO:0007669"/>
    <property type="project" value="TreeGrafter"/>
</dbReference>
<dbReference type="InterPro" id="IPR037185">
    <property type="entry name" value="EmrE-like"/>
</dbReference>
<dbReference type="GO" id="GO:1990961">
    <property type="term" value="P:xenobiotic detoxification by transmembrane export across the plasma membrane"/>
    <property type="evidence" value="ECO:0007669"/>
    <property type="project" value="UniProtKB-ARBA"/>
</dbReference>
<gene>
    <name evidence="10" type="ORF">SAMN02745181_3255</name>
</gene>
<sequence>MAWLYLLLAICSEVVATTALKACDGFSKLWPSLIVVIGYVAAFYFLSLAVRVIPLAYAYAIWCGLGIILIACTGWIFYQEAISWSSALGMLLILGGVVLLKVGNAA</sequence>
<accession>A0A1M6PPK3</accession>
<evidence type="ECO:0000256" key="1">
    <source>
        <dbReference type="ARBA" id="ARBA00004651"/>
    </source>
</evidence>
<evidence type="ECO:0000256" key="3">
    <source>
        <dbReference type="ARBA" id="ARBA00022475"/>
    </source>
</evidence>
<organism evidence="10 11">
    <name type="scientific">Rubritalea squalenifaciens DSM 18772</name>
    <dbReference type="NCBI Taxonomy" id="1123071"/>
    <lineage>
        <taxon>Bacteria</taxon>
        <taxon>Pseudomonadati</taxon>
        <taxon>Verrucomicrobiota</taxon>
        <taxon>Verrucomicrobiia</taxon>
        <taxon>Verrucomicrobiales</taxon>
        <taxon>Rubritaleaceae</taxon>
        <taxon>Rubritalea</taxon>
    </lineage>
</organism>
<evidence type="ECO:0000256" key="9">
    <source>
        <dbReference type="SAM" id="Phobius"/>
    </source>
</evidence>
<dbReference type="OrthoDB" id="21828at2"/>
<feature type="transmembrane region" description="Helical" evidence="9">
    <location>
        <begin position="57"/>
        <end position="78"/>
    </location>
</feature>
<keyword evidence="3" id="KW-1003">Cell membrane</keyword>
<dbReference type="GO" id="GO:0005886">
    <property type="term" value="C:plasma membrane"/>
    <property type="evidence" value="ECO:0007669"/>
    <property type="project" value="UniProtKB-SubCell"/>
</dbReference>
<evidence type="ECO:0000256" key="5">
    <source>
        <dbReference type="ARBA" id="ARBA00022989"/>
    </source>
</evidence>
<dbReference type="Gene3D" id="1.10.3730.20">
    <property type="match status" value="1"/>
</dbReference>
<dbReference type="InterPro" id="IPR045324">
    <property type="entry name" value="Small_multidrug_res"/>
</dbReference>
<dbReference type="GO" id="GO:0031460">
    <property type="term" value="P:glycine betaine transport"/>
    <property type="evidence" value="ECO:0007669"/>
    <property type="project" value="TreeGrafter"/>
</dbReference>
<comment type="similarity">
    <text evidence="7 8">Belongs to the drug/metabolite transporter (DMT) superfamily. Small multidrug resistance (SMR) (TC 2.A.7.1) family.</text>
</comment>
<evidence type="ECO:0000256" key="7">
    <source>
        <dbReference type="ARBA" id="ARBA00038032"/>
    </source>
</evidence>
<feature type="transmembrane region" description="Helical" evidence="9">
    <location>
        <begin position="84"/>
        <end position="103"/>
    </location>
</feature>
<evidence type="ECO:0000313" key="11">
    <source>
        <dbReference type="Proteomes" id="UP000184510"/>
    </source>
</evidence>
<dbReference type="EMBL" id="FQYR01000005">
    <property type="protein sequence ID" value="SHK09872.1"/>
    <property type="molecule type" value="Genomic_DNA"/>
</dbReference>
<dbReference type="PANTHER" id="PTHR30561">
    <property type="entry name" value="SMR FAMILY PROTON-DEPENDENT DRUG EFFLUX TRANSPORTER SUGE"/>
    <property type="match status" value="1"/>
</dbReference>
<name>A0A1M6PPK3_9BACT</name>
<dbReference type="RefSeq" id="WP_143184800.1">
    <property type="nucleotide sequence ID" value="NZ_FQYR01000005.1"/>
</dbReference>
<dbReference type="GO" id="GO:0015199">
    <property type="term" value="F:amino-acid betaine transmembrane transporter activity"/>
    <property type="evidence" value="ECO:0007669"/>
    <property type="project" value="TreeGrafter"/>
</dbReference>
<keyword evidence="11" id="KW-1185">Reference proteome</keyword>
<evidence type="ECO:0000256" key="6">
    <source>
        <dbReference type="ARBA" id="ARBA00023136"/>
    </source>
</evidence>
<dbReference type="Proteomes" id="UP000184510">
    <property type="component" value="Unassembled WGS sequence"/>
</dbReference>
<keyword evidence="5 9" id="KW-1133">Transmembrane helix</keyword>
<keyword evidence="6 9" id="KW-0472">Membrane</keyword>
<dbReference type="PANTHER" id="PTHR30561:SF1">
    <property type="entry name" value="MULTIDRUG TRANSPORTER EMRE"/>
    <property type="match status" value="1"/>
</dbReference>
<comment type="subcellular location">
    <subcellularLocation>
        <location evidence="1 8">Cell membrane</location>
        <topology evidence="1 8">Multi-pass membrane protein</topology>
    </subcellularLocation>
</comment>
<dbReference type="GO" id="GO:0015220">
    <property type="term" value="F:choline transmembrane transporter activity"/>
    <property type="evidence" value="ECO:0007669"/>
    <property type="project" value="TreeGrafter"/>
</dbReference>
<feature type="transmembrane region" description="Helical" evidence="9">
    <location>
        <begin position="29"/>
        <end position="50"/>
    </location>
</feature>
<dbReference type="FunFam" id="1.10.3730.20:FF:000001">
    <property type="entry name" value="Quaternary ammonium compound resistance transporter SugE"/>
    <property type="match status" value="1"/>
</dbReference>
<evidence type="ECO:0000256" key="4">
    <source>
        <dbReference type="ARBA" id="ARBA00022692"/>
    </source>
</evidence>
<dbReference type="STRING" id="1123071.SAMN02745181_3255"/>
<dbReference type="InParanoid" id="A0A1M6PPK3"/>
<keyword evidence="4 8" id="KW-0812">Transmembrane</keyword>
<reference evidence="10 11" key="1">
    <citation type="submission" date="2016-11" db="EMBL/GenBank/DDBJ databases">
        <authorList>
            <person name="Jaros S."/>
            <person name="Januszkiewicz K."/>
            <person name="Wedrychowicz H."/>
        </authorList>
    </citation>
    <scope>NUCLEOTIDE SEQUENCE [LARGE SCALE GENOMIC DNA]</scope>
    <source>
        <strain evidence="10 11">DSM 18772</strain>
    </source>
</reference>
<evidence type="ECO:0000313" key="10">
    <source>
        <dbReference type="EMBL" id="SHK09872.1"/>
    </source>
</evidence>
<evidence type="ECO:0000256" key="2">
    <source>
        <dbReference type="ARBA" id="ARBA00022448"/>
    </source>
</evidence>